<dbReference type="AlphaFoldDB" id="A0A7S1P3R9"/>
<reference evidence="3" key="1">
    <citation type="submission" date="2021-01" db="EMBL/GenBank/DDBJ databases">
        <authorList>
            <person name="Corre E."/>
            <person name="Pelletier E."/>
            <person name="Niang G."/>
            <person name="Scheremetjew M."/>
            <person name="Finn R."/>
            <person name="Kale V."/>
            <person name="Holt S."/>
            <person name="Cochrane G."/>
            <person name="Meng A."/>
            <person name="Brown T."/>
            <person name="Cohen L."/>
        </authorList>
    </citation>
    <scope>NUCLEOTIDE SEQUENCE</scope>
    <source>
        <strain evidence="3">CCMP3346</strain>
    </source>
</reference>
<evidence type="ECO:0000256" key="2">
    <source>
        <dbReference type="SAM" id="Phobius"/>
    </source>
</evidence>
<keyword evidence="2" id="KW-0472">Membrane</keyword>
<feature type="region of interest" description="Disordered" evidence="1">
    <location>
        <begin position="58"/>
        <end position="102"/>
    </location>
</feature>
<organism evidence="3">
    <name type="scientific">Vitrella brassicaformis</name>
    <dbReference type="NCBI Taxonomy" id="1169539"/>
    <lineage>
        <taxon>Eukaryota</taxon>
        <taxon>Sar</taxon>
        <taxon>Alveolata</taxon>
        <taxon>Colpodellida</taxon>
        <taxon>Vitrellaceae</taxon>
        <taxon>Vitrella</taxon>
    </lineage>
</organism>
<evidence type="ECO:0000313" key="3">
    <source>
        <dbReference type="EMBL" id="CAD9055111.1"/>
    </source>
</evidence>
<protein>
    <submittedName>
        <fullName evidence="3">Uncharacterized protein</fullName>
    </submittedName>
</protein>
<accession>A0A7S1P3R9</accession>
<keyword evidence="2" id="KW-1133">Transmembrane helix</keyword>
<feature type="transmembrane region" description="Helical" evidence="2">
    <location>
        <begin position="20"/>
        <end position="42"/>
    </location>
</feature>
<feature type="compositionally biased region" description="Polar residues" evidence="1">
    <location>
        <begin position="74"/>
        <end position="89"/>
    </location>
</feature>
<dbReference type="EMBL" id="HBGB01017544">
    <property type="protein sequence ID" value="CAD9055111.1"/>
    <property type="molecule type" value="Transcribed_RNA"/>
</dbReference>
<proteinExistence type="predicted"/>
<keyword evidence="2" id="KW-0812">Transmembrane</keyword>
<gene>
    <name evidence="3" type="ORF">VBRA1451_LOCUS10176</name>
</gene>
<sequence length="113" mass="12159">MDGHTSHPPTVSVCIDCICVPFVCLVGLAVCLLCLPGVRLSVRLSVCLMRPIRPPLATKLHPSASPPPTRLRENQTCTQPHSHTATQHSPKTKTHYDMQAEGPPSLCAPVCMA</sequence>
<name>A0A7S1P3R9_9ALVE</name>
<evidence type="ECO:0000256" key="1">
    <source>
        <dbReference type="SAM" id="MobiDB-lite"/>
    </source>
</evidence>